<dbReference type="GO" id="GO:0033735">
    <property type="term" value="F:aspartate dehydrogenase [NAD(P)+] activity"/>
    <property type="evidence" value="ECO:0007669"/>
    <property type="project" value="UniProtKB-EC"/>
</dbReference>
<dbReference type="InterPro" id="IPR036291">
    <property type="entry name" value="NAD(P)-bd_dom_sf"/>
</dbReference>
<evidence type="ECO:0000313" key="4">
    <source>
        <dbReference type="EMBL" id="SPH17532.1"/>
    </source>
</evidence>
<sequence>MDRTVSVIGAGRIGRGVIAFLRATPHFQLSRVLTRGGPPDTADPDAFLAAPAGLIIETAGPGALRAFGPQALAKADLWTVCAGALADDAFRRRLEEVAEAHGTRLRLFSPWFAGIGHGADDHTARLHIRAARPGLGASWSGSLREAITLFPYDLNSAVAAALCGPGLDATSVELLDSGAHGAHRIDTELVTATGRFMSNVVFHPCETEIHPTAASIVGALRSDLKAIQYG</sequence>
<gene>
    <name evidence="4" type="primary">nadX</name>
    <name evidence="4" type="ORF">DEA8626_01055</name>
</gene>
<dbReference type="Pfam" id="PF01958">
    <property type="entry name" value="Asp_DH_C"/>
    <property type="match status" value="1"/>
</dbReference>
<dbReference type="EMBL" id="OMOQ01000001">
    <property type="protein sequence ID" value="SPH17532.1"/>
    <property type="molecule type" value="Genomic_DNA"/>
</dbReference>
<keyword evidence="5" id="KW-1185">Reference proteome</keyword>
<dbReference type="GO" id="GO:0050661">
    <property type="term" value="F:NADP binding"/>
    <property type="evidence" value="ECO:0007669"/>
    <property type="project" value="InterPro"/>
</dbReference>
<evidence type="ECO:0000313" key="5">
    <source>
        <dbReference type="Proteomes" id="UP000244924"/>
    </source>
</evidence>
<dbReference type="AlphaFoldDB" id="A0A2R8B4N4"/>
<comment type="similarity">
    <text evidence="1">Belongs to the L-aspartate dehydrogenase family.</text>
</comment>
<dbReference type="RefSeq" id="WP_108851968.1">
    <property type="nucleotide sequence ID" value="NZ_OMOQ01000001.1"/>
</dbReference>
<dbReference type="GO" id="GO:0009435">
    <property type="term" value="P:NAD+ biosynthetic process"/>
    <property type="evidence" value="ECO:0007669"/>
    <property type="project" value="InterPro"/>
</dbReference>
<dbReference type="OrthoDB" id="7831462at2"/>
<dbReference type="Gene3D" id="3.30.360.10">
    <property type="entry name" value="Dihydrodipicolinate Reductase, domain 2"/>
    <property type="match status" value="1"/>
</dbReference>
<dbReference type="Pfam" id="PF03447">
    <property type="entry name" value="NAD_binding_3"/>
    <property type="match status" value="1"/>
</dbReference>
<accession>A0A2R8B4N4</accession>
<dbReference type="SUPFAM" id="SSF51735">
    <property type="entry name" value="NAD(P)-binding Rossmann-fold domains"/>
    <property type="match status" value="1"/>
</dbReference>
<evidence type="ECO:0000256" key="1">
    <source>
        <dbReference type="ARBA" id="ARBA00008331"/>
    </source>
</evidence>
<dbReference type="EC" id="1.4.1.21" evidence="4"/>
<feature type="domain" description="Aspartate/homoserine dehydrogenase NAD-binding" evidence="3">
    <location>
        <begin position="9"/>
        <end position="106"/>
    </location>
</feature>
<dbReference type="InterPro" id="IPR005106">
    <property type="entry name" value="Asp/hSer_DH_NAD-bd"/>
</dbReference>
<evidence type="ECO:0000259" key="2">
    <source>
        <dbReference type="Pfam" id="PF01958"/>
    </source>
</evidence>
<dbReference type="SUPFAM" id="SSF55347">
    <property type="entry name" value="Glyceraldehyde-3-phosphate dehydrogenase-like, C-terminal domain"/>
    <property type="match status" value="1"/>
</dbReference>
<dbReference type="Gene3D" id="3.40.50.720">
    <property type="entry name" value="NAD(P)-binding Rossmann-like Domain"/>
    <property type="match status" value="1"/>
</dbReference>
<dbReference type="InterPro" id="IPR002811">
    <property type="entry name" value="Asp_DH"/>
</dbReference>
<dbReference type="Proteomes" id="UP000244924">
    <property type="component" value="Unassembled WGS sequence"/>
</dbReference>
<keyword evidence="4" id="KW-0560">Oxidoreductase</keyword>
<evidence type="ECO:0000259" key="3">
    <source>
        <dbReference type="Pfam" id="PF03447"/>
    </source>
</evidence>
<protein>
    <submittedName>
        <fullName evidence="4">L-aspartate dehydrogenase</fullName>
        <ecNumber evidence="4">1.4.1.21</ecNumber>
    </submittedName>
</protein>
<feature type="domain" description="Aspartate dehydrogenase" evidence="2">
    <location>
        <begin position="139"/>
        <end position="207"/>
    </location>
</feature>
<proteinExistence type="inferred from homology"/>
<name>A0A2R8B4N4_9RHOB</name>
<organism evidence="4 5">
    <name type="scientific">Albidovulum aquaemixtae</name>
    <dbReference type="NCBI Taxonomy" id="1542388"/>
    <lineage>
        <taxon>Bacteria</taxon>
        <taxon>Pseudomonadati</taxon>
        <taxon>Pseudomonadota</taxon>
        <taxon>Alphaproteobacteria</taxon>
        <taxon>Rhodobacterales</taxon>
        <taxon>Paracoccaceae</taxon>
        <taxon>Albidovulum</taxon>
    </lineage>
</organism>
<reference evidence="4 5" key="1">
    <citation type="submission" date="2018-03" db="EMBL/GenBank/DDBJ databases">
        <authorList>
            <person name="Keele B.F."/>
        </authorList>
    </citation>
    <scope>NUCLEOTIDE SEQUENCE [LARGE SCALE GENOMIC DNA]</scope>
    <source>
        <strain evidence="4 5">CECT 8626</strain>
    </source>
</reference>